<reference evidence="3 4" key="1">
    <citation type="submission" date="2024-10" db="EMBL/GenBank/DDBJ databases">
        <authorList>
            <person name="Kim D."/>
        </authorList>
    </citation>
    <scope>NUCLEOTIDE SEQUENCE [LARGE SCALE GENOMIC DNA]</scope>
    <source>
        <strain evidence="3">Taebaek</strain>
    </source>
</reference>
<accession>A0ABD2JJP8</accession>
<protein>
    <recommendedName>
        <fullName evidence="2">Cytochrome c oxidase assembly factor 3 mitochondrial coiled-coil domain-containing protein</fullName>
    </recommendedName>
</protein>
<keyword evidence="4" id="KW-1185">Reference proteome</keyword>
<keyword evidence="1" id="KW-0812">Transmembrane</keyword>
<evidence type="ECO:0000313" key="4">
    <source>
        <dbReference type="Proteomes" id="UP001620645"/>
    </source>
</evidence>
<feature type="domain" description="Cytochrome c oxidase assembly factor 3 mitochondrial coiled-coil" evidence="2">
    <location>
        <begin position="85"/>
        <end position="131"/>
    </location>
</feature>
<evidence type="ECO:0000259" key="2">
    <source>
        <dbReference type="Pfam" id="PF09813"/>
    </source>
</evidence>
<dbReference type="InterPro" id="IPR018628">
    <property type="entry name" value="Coa3_CC"/>
</dbReference>
<sequence length="151" mass="17229">MIVNPIRNIFVRNFACQFGPSELARSYVTDGPLTVSGRSAPVKKRTNAADEIARTKFELLEPIAVTDLPRAQQRFARQIHRSNRTRVQKIFAKNIKMIKNGLAGIALVVAIYLYTFFVMRKETFLEEIDEEMAIERGEMKLDDQGRLVAVK</sequence>
<keyword evidence="1" id="KW-0472">Membrane</keyword>
<proteinExistence type="predicted"/>
<evidence type="ECO:0000313" key="3">
    <source>
        <dbReference type="EMBL" id="KAL3090846.1"/>
    </source>
</evidence>
<keyword evidence="1" id="KW-1133">Transmembrane helix</keyword>
<evidence type="ECO:0000256" key="1">
    <source>
        <dbReference type="SAM" id="Phobius"/>
    </source>
</evidence>
<feature type="transmembrane region" description="Helical" evidence="1">
    <location>
        <begin position="101"/>
        <end position="119"/>
    </location>
</feature>
<dbReference type="Proteomes" id="UP001620645">
    <property type="component" value="Unassembled WGS sequence"/>
</dbReference>
<dbReference type="Pfam" id="PF09813">
    <property type="entry name" value="Coa3_cc"/>
    <property type="match status" value="1"/>
</dbReference>
<dbReference type="EMBL" id="JBICCN010000138">
    <property type="protein sequence ID" value="KAL3090846.1"/>
    <property type="molecule type" value="Genomic_DNA"/>
</dbReference>
<name>A0ABD2JJP8_HETSC</name>
<dbReference type="AlphaFoldDB" id="A0ABD2JJP8"/>
<gene>
    <name evidence="3" type="ORF">niasHS_007221</name>
</gene>
<organism evidence="3 4">
    <name type="scientific">Heterodera schachtii</name>
    <name type="common">Sugarbeet cyst nematode worm</name>
    <name type="synonym">Tylenchus schachtii</name>
    <dbReference type="NCBI Taxonomy" id="97005"/>
    <lineage>
        <taxon>Eukaryota</taxon>
        <taxon>Metazoa</taxon>
        <taxon>Ecdysozoa</taxon>
        <taxon>Nematoda</taxon>
        <taxon>Chromadorea</taxon>
        <taxon>Rhabditida</taxon>
        <taxon>Tylenchina</taxon>
        <taxon>Tylenchomorpha</taxon>
        <taxon>Tylenchoidea</taxon>
        <taxon>Heteroderidae</taxon>
        <taxon>Heteroderinae</taxon>
        <taxon>Heterodera</taxon>
    </lineage>
</organism>
<comment type="caution">
    <text evidence="3">The sequence shown here is derived from an EMBL/GenBank/DDBJ whole genome shotgun (WGS) entry which is preliminary data.</text>
</comment>